<dbReference type="EMBL" id="LHPG02000011">
    <property type="protein sequence ID" value="PRW45718.1"/>
    <property type="molecule type" value="Genomic_DNA"/>
</dbReference>
<sequence length="316" mass="33704">MVALLAALLPCGPPTRHSTVHRSSRRRVEAVAGAAAAPPPLRHSSAAASQAFTAALDTQKAVLELAVEQLRLEPVHSGVAPEGTFSCAGQNGSGAGAAVQAFRGAGVQWLSSSALADPQQGYGTCRLLGFVLASCRGTDAACRDSDVPHLALEQTLLGDKLQGIITFWPRQSYSNDLDYLHRYFSSAPSGSGLRCYNDLQNEAYEASERPGWRHYQPPVAEVKPLLAASIAYTFPAEEDNLRLFRSWALEVAALWAAFLQQGGCPAKDPGALHRFDSRYFSCITTDPGNNLAVKLFGEPTTDKLLKMATGHPAVAS</sequence>
<dbReference type="STRING" id="3076.A0A2P6TMZ8"/>
<keyword evidence="2" id="KW-1185">Reference proteome</keyword>
<comment type="caution">
    <text evidence="1">The sequence shown here is derived from an EMBL/GenBank/DDBJ whole genome shotgun (WGS) entry which is preliminary data.</text>
</comment>
<evidence type="ECO:0000313" key="1">
    <source>
        <dbReference type="EMBL" id="PRW45718.1"/>
    </source>
</evidence>
<dbReference type="AlphaFoldDB" id="A0A2P6TMZ8"/>
<protein>
    <submittedName>
        <fullName evidence="1">Red chlorophyll catabolite reductase</fullName>
    </submittedName>
</protein>
<proteinExistence type="predicted"/>
<gene>
    <name evidence="1" type="ORF">C2E21_5876</name>
</gene>
<dbReference type="Proteomes" id="UP000239899">
    <property type="component" value="Unassembled WGS sequence"/>
</dbReference>
<reference evidence="1 2" key="1">
    <citation type="journal article" date="2018" name="Plant J.">
        <title>Genome sequences of Chlorella sorokiniana UTEX 1602 and Micractinium conductrix SAG 241.80: implications to maltose excretion by a green alga.</title>
        <authorList>
            <person name="Arriola M.B."/>
            <person name="Velmurugan N."/>
            <person name="Zhang Y."/>
            <person name="Plunkett M.H."/>
            <person name="Hondzo H."/>
            <person name="Barney B.M."/>
        </authorList>
    </citation>
    <scope>NUCLEOTIDE SEQUENCE [LARGE SCALE GENOMIC DNA]</scope>
    <source>
        <strain evidence="2">UTEX 1602</strain>
    </source>
</reference>
<accession>A0A2P6TMZ8</accession>
<organism evidence="1 2">
    <name type="scientific">Chlorella sorokiniana</name>
    <name type="common">Freshwater green alga</name>
    <dbReference type="NCBI Taxonomy" id="3076"/>
    <lineage>
        <taxon>Eukaryota</taxon>
        <taxon>Viridiplantae</taxon>
        <taxon>Chlorophyta</taxon>
        <taxon>core chlorophytes</taxon>
        <taxon>Trebouxiophyceae</taxon>
        <taxon>Chlorellales</taxon>
        <taxon>Chlorellaceae</taxon>
        <taxon>Chlorella clade</taxon>
        <taxon>Chlorella</taxon>
    </lineage>
</organism>
<dbReference type="Gene3D" id="3.40.1500.20">
    <property type="match status" value="1"/>
</dbReference>
<evidence type="ECO:0000313" key="2">
    <source>
        <dbReference type="Proteomes" id="UP000239899"/>
    </source>
</evidence>
<name>A0A2P6TMZ8_CHLSO</name>
<dbReference type="OrthoDB" id="507581at2759"/>